<evidence type="ECO:0000259" key="9">
    <source>
        <dbReference type="Pfam" id="PF00884"/>
    </source>
</evidence>
<feature type="domain" description="Sulfatase N-terminal" evidence="9">
    <location>
        <begin position="225"/>
        <end position="462"/>
    </location>
</feature>
<dbReference type="Pfam" id="PF00884">
    <property type="entry name" value="Sulfatase"/>
    <property type="match status" value="1"/>
</dbReference>
<organism evidence="10 11">
    <name type="scientific">Enterobacter hormaechei</name>
    <dbReference type="NCBI Taxonomy" id="158836"/>
    <lineage>
        <taxon>Bacteria</taxon>
        <taxon>Pseudomonadati</taxon>
        <taxon>Pseudomonadota</taxon>
        <taxon>Gammaproteobacteria</taxon>
        <taxon>Enterobacterales</taxon>
        <taxon>Enterobacteriaceae</taxon>
        <taxon>Enterobacter</taxon>
        <taxon>Enterobacter cloacae complex</taxon>
    </lineage>
</organism>
<evidence type="ECO:0000313" key="10">
    <source>
        <dbReference type="EMBL" id="PJD79923.1"/>
    </source>
</evidence>
<evidence type="ECO:0000256" key="3">
    <source>
        <dbReference type="ARBA" id="ARBA00022679"/>
    </source>
</evidence>
<dbReference type="EMBL" id="NEEW01000013">
    <property type="protein sequence ID" value="PJD79923.1"/>
    <property type="molecule type" value="Genomic_DNA"/>
</dbReference>
<dbReference type="InterPro" id="IPR000917">
    <property type="entry name" value="Sulfatase_N"/>
</dbReference>
<evidence type="ECO:0000256" key="7">
    <source>
        <dbReference type="ARBA" id="ARBA00038481"/>
    </source>
</evidence>
<feature type="transmembrane region" description="Helical" evidence="8">
    <location>
        <begin position="148"/>
        <end position="166"/>
    </location>
</feature>
<dbReference type="Proteomes" id="UP000229974">
    <property type="component" value="Unassembled WGS sequence"/>
</dbReference>
<keyword evidence="5 8" id="KW-1133">Transmembrane helix</keyword>
<feature type="transmembrane region" description="Helical" evidence="8">
    <location>
        <begin position="116"/>
        <end position="136"/>
    </location>
</feature>
<comment type="similarity">
    <text evidence="7">Belongs to the phosphoethanolamine transferase family.</text>
</comment>
<dbReference type="GO" id="GO:0005886">
    <property type="term" value="C:plasma membrane"/>
    <property type="evidence" value="ECO:0007669"/>
    <property type="project" value="UniProtKB-SubCell"/>
</dbReference>
<protein>
    <submittedName>
        <fullName evidence="10">Sulfatase</fullName>
    </submittedName>
</protein>
<evidence type="ECO:0000256" key="4">
    <source>
        <dbReference type="ARBA" id="ARBA00022692"/>
    </source>
</evidence>
<evidence type="ECO:0000313" key="11">
    <source>
        <dbReference type="Proteomes" id="UP000229974"/>
    </source>
</evidence>
<evidence type="ECO:0000256" key="2">
    <source>
        <dbReference type="ARBA" id="ARBA00022475"/>
    </source>
</evidence>
<dbReference type="SUPFAM" id="SSF53649">
    <property type="entry name" value="Alkaline phosphatase-like"/>
    <property type="match status" value="1"/>
</dbReference>
<dbReference type="InterPro" id="IPR017850">
    <property type="entry name" value="Alkaline_phosphatase_core_sf"/>
</dbReference>
<accession>A0A2J0PUB0</accession>
<dbReference type="GO" id="GO:0009244">
    <property type="term" value="P:lipopolysaccharide core region biosynthetic process"/>
    <property type="evidence" value="ECO:0007669"/>
    <property type="project" value="TreeGrafter"/>
</dbReference>
<dbReference type="InterPro" id="IPR058130">
    <property type="entry name" value="PEA_transf_C"/>
</dbReference>
<feature type="transmembrane region" description="Helical" evidence="8">
    <location>
        <begin position="16"/>
        <end position="36"/>
    </location>
</feature>
<dbReference type="OrthoDB" id="9786870at2"/>
<comment type="caution">
    <text evidence="10">The sequence shown here is derived from an EMBL/GenBank/DDBJ whole genome shotgun (WGS) entry which is preliminary data.</text>
</comment>
<dbReference type="Gene3D" id="3.40.720.10">
    <property type="entry name" value="Alkaline Phosphatase, subunit A"/>
    <property type="match status" value="1"/>
</dbReference>
<evidence type="ECO:0000256" key="5">
    <source>
        <dbReference type="ARBA" id="ARBA00022989"/>
    </source>
</evidence>
<proteinExistence type="inferred from homology"/>
<dbReference type="CDD" id="cd16017">
    <property type="entry name" value="LptA"/>
    <property type="match status" value="1"/>
</dbReference>
<evidence type="ECO:0000256" key="6">
    <source>
        <dbReference type="ARBA" id="ARBA00023136"/>
    </source>
</evidence>
<keyword evidence="2" id="KW-1003">Cell membrane</keyword>
<keyword evidence="3" id="KW-0808">Transferase</keyword>
<keyword evidence="6 8" id="KW-0472">Membrane</keyword>
<dbReference type="AlphaFoldDB" id="A0A2J0PUB0"/>
<sequence>MSTLYSQKLVATNSRFTAYFTVVISLFIIFGVNIIHAKYNTVINRTLIFALVLLTLKCIDNKLLRNVLAFIILIPIAIDITLQLYAWNNFNSAFSYGFAQSVLNTTPGEASSMLGLYWRDSLIFIALSILFIYTANTDTWTIAPRFRRWPAIALAVTLLAFYGQALQHQLRKSNVESLAQRVVYAMPVSTSKVFMQAIEDNAMVANIGNNIPDYKITLSDTGIDNYVLIIGESERTASMGIYGYHRNTTPELQKQKSQLLLFRNAVAPAPVTIMSVPLAMTADTVDARDPHKYGDNVINIANKAGYDTYWFSRQGKGGAHNNVITGIALNAKQHKWIEGGYDEDLLPLLQDALKKPGKKMIVLHLYGSHEPSCQRYPITQTVLRGDNKADDCYDNSIRYTDTLTGKIFSLLENSRSSVLYFSDHGLIRDPKRAVTYSHGNVNPPREALQIPVFIWYAHQVDSDKKYIADYNTAWSAEDLNTLAELWLGIHRQGEPVQSVQSWLADYNKQVTVLDTTGEIYDWRNIR</sequence>
<gene>
    <name evidence="10" type="ORF">B9Q30_21285</name>
</gene>
<dbReference type="RefSeq" id="WP_047062555.1">
    <property type="nucleotide sequence ID" value="NZ_CP060480.1"/>
</dbReference>
<feature type="transmembrane region" description="Helical" evidence="8">
    <location>
        <begin position="66"/>
        <end position="87"/>
    </location>
</feature>
<dbReference type="GO" id="GO:0016776">
    <property type="term" value="F:phosphotransferase activity, phosphate group as acceptor"/>
    <property type="evidence" value="ECO:0007669"/>
    <property type="project" value="TreeGrafter"/>
</dbReference>
<name>A0A2J0PUB0_9ENTR</name>
<dbReference type="InterPro" id="IPR040423">
    <property type="entry name" value="PEA_transferase"/>
</dbReference>
<keyword evidence="4 8" id="KW-0812">Transmembrane</keyword>
<dbReference type="PANTHER" id="PTHR30443">
    <property type="entry name" value="INNER MEMBRANE PROTEIN"/>
    <property type="match status" value="1"/>
</dbReference>
<comment type="subcellular location">
    <subcellularLocation>
        <location evidence="1">Cell membrane</location>
        <topology evidence="1">Multi-pass membrane protein</topology>
    </subcellularLocation>
</comment>
<dbReference type="PANTHER" id="PTHR30443:SF4">
    <property type="entry name" value="PHOSPHOETHANOLAMINE TRANSFERASE OPGE-RELATED"/>
    <property type="match status" value="1"/>
</dbReference>
<evidence type="ECO:0000256" key="8">
    <source>
        <dbReference type="SAM" id="Phobius"/>
    </source>
</evidence>
<evidence type="ECO:0000256" key="1">
    <source>
        <dbReference type="ARBA" id="ARBA00004651"/>
    </source>
</evidence>
<reference evidence="10 11" key="1">
    <citation type="journal article" date="2017" name="J. Antimicrob. Chemother.">
        <title>Characterization of the population structure, drug resistance mechanisms and plasmids of the community-associated Enterobacter cloacae complex in China.</title>
        <authorList>
            <person name="Zhou K."/>
            <person name="Yu W."/>
            <person name="Cao X."/>
            <person name="Shen P."/>
            <person name="Lu H."/>
            <person name="Luo Q."/>
            <person name="Rossen J.W.A."/>
            <person name="Xiao Y."/>
        </authorList>
    </citation>
    <scope>NUCLEOTIDE SEQUENCE [LARGE SCALE GENOMIC DNA]</scope>
    <source>
        <strain evidence="10 11">ECC904</strain>
    </source>
</reference>